<evidence type="ECO:0000313" key="2">
    <source>
        <dbReference type="Proteomes" id="UP000218151"/>
    </source>
</evidence>
<dbReference type="SUPFAM" id="SSF52833">
    <property type="entry name" value="Thioredoxin-like"/>
    <property type="match status" value="1"/>
</dbReference>
<organism evidence="1 2">
    <name type="scientific">Sphingomonas lenta</name>
    <dbReference type="NCBI Taxonomy" id="1141887"/>
    <lineage>
        <taxon>Bacteria</taxon>
        <taxon>Pseudomonadati</taxon>
        <taxon>Pseudomonadota</taxon>
        <taxon>Alphaproteobacteria</taxon>
        <taxon>Sphingomonadales</taxon>
        <taxon>Sphingomonadaceae</taxon>
        <taxon>Sphingomonas</taxon>
    </lineage>
</organism>
<dbReference type="InterPro" id="IPR036249">
    <property type="entry name" value="Thioredoxin-like_sf"/>
</dbReference>
<dbReference type="EMBL" id="NSLI01000002">
    <property type="protein sequence ID" value="PAX09010.1"/>
    <property type="molecule type" value="Genomic_DNA"/>
</dbReference>
<dbReference type="OrthoDB" id="9808254at2"/>
<dbReference type="Proteomes" id="UP000218151">
    <property type="component" value="Unassembled WGS sequence"/>
</dbReference>
<name>A0A2A2SIM3_9SPHN</name>
<keyword evidence="2" id="KW-1185">Reference proteome</keyword>
<protein>
    <submittedName>
        <fullName evidence="1">Uncharacterized protein</fullName>
    </submittedName>
</protein>
<reference evidence="2" key="1">
    <citation type="submission" date="2017-09" db="EMBL/GenBank/DDBJ databases">
        <authorList>
            <person name="Feng G."/>
            <person name="Zhu H."/>
        </authorList>
    </citation>
    <scope>NUCLEOTIDE SEQUENCE [LARGE SCALE GENOMIC DNA]</scope>
    <source>
        <strain evidence="2">1PNM-20</strain>
    </source>
</reference>
<dbReference type="InterPro" id="IPR010634">
    <property type="entry name" value="DUF1223"/>
</dbReference>
<evidence type="ECO:0000313" key="1">
    <source>
        <dbReference type="EMBL" id="PAX09010.1"/>
    </source>
</evidence>
<gene>
    <name evidence="1" type="ORF">CKY28_06665</name>
</gene>
<dbReference type="Pfam" id="PF06764">
    <property type="entry name" value="DUF1223"/>
    <property type="match status" value="1"/>
</dbReference>
<proteinExistence type="predicted"/>
<comment type="caution">
    <text evidence="1">The sequence shown here is derived from an EMBL/GenBank/DDBJ whole genome shotgun (WGS) entry which is preliminary data.</text>
</comment>
<dbReference type="AlphaFoldDB" id="A0A2A2SIM3"/>
<sequence>MTKRQYAYARTGQREAGAPQFVVNGRFATPYRGDAALARAIDSADRQAAGPAISLRAGGVVIGADARSARDVAVWLVEHDPRTIRTPVHAGRNGGRALADRSAACALRRLGG</sequence>
<accession>A0A2A2SIM3</accession>